<dbReference type="InterPro" id="IPR000566">
    <property type="entry name" value="Lipocln_cytosolic_FA-bd_dom"/>
</dbReference>
<dbReference type="GeneTree" id="ENSGT00440000034309"/>
<dbReference type="InterPro" id="IPR012674">
    <property type="entry name" value="Calycin"/>
</dbReference>
<keyword evidence="2" id="KW-0732">Signal</keyword>
<dbReference type="PANTHER" id="PTHR47304">
    <property type="entry name" value="COMPLEMENT COMPONENT C8 GAMMA CHAIN"/>
    <property type="match status" value="1"/>
</dbReference>
<dbReference type="GO" id="GO:0005579">
    <property type="term" value="C:membrane attack complex"/>
    <property type="evidence" value="ECO:0007669"/>
    <property type="project" value="InterPro"/>
</dbReference>
<dbReference type="OMA" id="YPVYGFC"/>
<dbReference type="InterPro" id="IPR043245">
    <property type="entry name" value="C8G"/>
</dbReference>
<protein>
    <recommendedName>
        <fullName evidence="3">Lipocalin/cytosolic fatty-acid binding domain-containing protein</fullName>
    </recommendedName>
</protein>
<evidence type="ECO:0000313" key="5">
    <source>
        <dbReference type="Proteomes" id="UP000694546"/>
    </source>
</evidence>
<dbReference type="OrthoDB" id="9941609at2759"/>
<feature type="region of interest" description="Disordered" evidence="1">
    <location>
        <begin position="94"/>
        <end position="119"/>
    </location>
</feature>
<proteinExistence type="predicted"/>
<dbReference type="GO" id="GO:0070062">
    <property type="term" value="C:extracellular exosome"/>
    <property type="evidence" value="ECO:0007669"/>
    <property type="project" value="TreeGrafter"/>
</dbReference>
<dbReference type="SUPFAM" id="SSF50814">
    <property type="entry name" value="Lipocalins"/>
    <property type="match status" value="1"/>
</dbReference>
<gene>
    <name evidence="4" type="primary">c8g</name>
</gene>
<organism evidence="4 5">
    <name type="scientific">Gadus morhua</name>
    <name type="common">Atlantic cod</name>
    <dbReference type="NCBI Taxonomy" id="8049"/>
    <lineage>
        <taxon>Eukaryota</taxon>
        <taxon>Metazoa</taxon>
        <taxon>Chordata</taxon>
        <taxon>Craniata</taxon>
        <taxon>Vertebrata</taxon>
        <taxon>Euteleostomi</taxon>
        <taxon>Actinopterygii</taxon>
        <taxon>Neopterygii</taxon>
        <taxon>Teleostei</taxon>
        <taxon>Neoteleostei</taxon>
        <taxon>Acanthomorphata</taxon>
        <taxon>Zeiogadaria</taxon>
        <taxon>Gadariae</taxon>
        <taxon>Gadiformes</taxon>
        <taxon>Gadoidei</taxon>
        <taxon>Gadidae</taxon>
        <taxon>Gadus</taxon>
    </lineage>
</organism>
<evidence type="ECO:0000256" key="1">
    <source>
        <dbReference type="SAM" id="MobiDB-lite"/>
    </source>
</evidence>
<keyword evidence="5" id="KW-1185">Reference proteome</keyword>
<dbReference type="GO" id="GO:0072562">
    <property type="term" value="C:blood microparticle"/>
    <property type="evidence" value="ECO:0007669"/>
    <property type="project" value="TreeGrafter"/>
</dbReference>
<reference evidence="4" key="2">
    <citation type="submission" date="2025-09" db="UniProtKB">
        <authorList>
            <consortium name="Ensembl"/>
        </authorList>
    </citation>
    <scope>IDENTIFICATION</scope>
</reference>
<dbReference type="GeneID" id="115537333"/>
<evidence type="ECO:0000256" key="2">
    <source>
        <dbReference type="SAM" id="SignalP"/>
    </source>
</evidence>
<name>A0A8C5FPI1_GADMO</name>
<accession>A0A8C5FPI1</accession>
<sequence length="285" mass="32162">MCNSSWFIAQLSLSVCLYVRAEHSRNQKTRISSPDKRKRYQIKTPLEEDDFEVLRSWPLISSTMTGVRHRVTLAVVLLCVCLWGTTDAGVAKERERVVRKPRKPAPTPSAVERSPGAPPIDMSKMWGKWYLLNLASTCPHQLQQGASSEATVINLTPPEQESSPVSVSTKTRFNHDCWEILQKYYPTKTNGRYILKGNSVSEPSTDVIIMELDNAYAFILYHKKGKITAKLYGRSTVNLSEPMLTKFETLAQEKGMSLAYLFPFPTFGHCDSVTKDHVIDCIPTC</sequence>
<dbReference type="RefSeq" id="XP_030205035.1">
    <property type="nucleotide sequence ID" value="XM_030349175.1"/>
</dbReference>
<feature type="signal peptide" evidence="2">
    <location>
        <begin position="1"/>
        <end position="21"/>
    </location>
</feature>
<dbReference type="AlphaFoldDB" id="A0A8C5FPI1"/>
<dbReference type="GO" id="GO:0006956">
    <property type="term" value="P:complement activation"/>
    <property type="evidence" value="ECO:0007669"/>
    <property type="project" value="InterPro"/>
</dbReference>
<dbReference type="Gene3D" id="2.40.128.20">
    <property type="match status" value="1"/>
</dbReference>
<reference evidence="4" key="1">
    <citation type="submission" date="2025-08" db="UniProtKB">
        <authorList>
            <consortium name="Ensembl"/>
        </authorList>
    </citation>
    <scope>IDENTIFICATION</scope>
</reference>
<feature type="chain" id="PRO_5045194491" description="Lipocalin/cytosolic fatty-acid binding domain-containing protein" evidence="2">
    <location>
        <begin position="22"/>
        <end position="285"/>
    </location>
</feature>
<dbReference type="Proteomes" id="UP000694546">
    <property type="component" value="Chromosome 23"/>
</dbReference>
<dbReference type="PANTHER" id="PTHR47304:SF1">
    <property type="entry name" value="COMPLEMENT COMPONENT C8 GAMMA CHAIN"/>
    <property type="match status" value="1"/>
</dbReference>
<dbReference type="Pfam" id="PF00061">
    <property type="entry name" value="Lipocalin"/>
    <property type="match status" value="1"/>
</dbReference>
<dbReference type="Ensembl" id="ENSGMOT00000032776.1">
    <property type="protein sequence ID" value="ENSGMOP00000051945.1"/>
    <property type="gene ID" value="ENSGMOG00000008700.2"/>
</dbReference>
<dbReference type="GO" id="GO:0001848">
    <property type="term" value="F:complement binding"/>
    <property type="evidence" value="ECO:0007669"/>
    <property type="project" value="TreeGrafter"/>
</dbReference>
<feature type="domain" description="Lipocalin/cytosolic fatty-acid binding" evidence="3">
    <location>
        <begin position="127"/>
        <end position="257"/>
    </location>
</feature>
<evidence type="ECO:0000313" key="4">
    <source>
        <dbReference type="Ensembl" id="ENSGMOP00000051945.1"/>
    </source>
</evidence>
<evidence type="ECO:0000259" key="3">
    <source>
        <dbReference type="Pfam" id="PF00061"/>
    </source>
</evidence>